<protein>
    <recommendedName>
        <fullName evidence="1">UPF0237 protein HMPREF1863_00818</fullName>
    </recommendedName>
</protein>
<keyword evidence="4" id="KW-1185">Reference proteome</keyword>
<dbReference type="PANTHER" id="PTHR34875">
    <property type="entry name" value="UPF0237 PROTEIN MJ1558"/>
    <property type="match status" value="1"/>
</dbReference>
<evidence type="ECO:0000313" key="3">
    <source>
        <dbReference type="EMBL" id="KXB67092.1"/>
    </source>
</evidence>
<reference evidence="4" key="1">
    <citation type="submission" date="2016-01" db="EMBL/GenBank/DDBJ databases">
        <authorList>
            <person name="Mitreva M."/>
            <person name="Pepin K.H."/>
            <person name="Mihindukulasuriya K.A."/>
            <person name="Fulton R."/>
            <person name="Fronick C."/>
            <person name="O'Laughlin M."/>
            <person name="Miner T."/>
            <person name="Herter B."/>
            <person name="Rosa B.A."/>
            <person name="Cordes M."/>
            <person name="Tomlinson C."/>
            <person name="Wollam A."/>
            <person name="Palsikar V.B."/>
            <person name="Mardis E.R."/>
            <person name="Wilson R.K."/>
        </authorList>
    </citation>
    <scope>NUCLEOTIDE SEQUENCE [LARGE SCALE GENOMIC DNA]</scope>
    <source>
        <strain evidence="4">DNF00729</strain>
    </source>
</reference>
<dbReference type="InterPro" id="IPR045865">
    <property type="entry name" value="ACT-like_dom_sf"/>
</dbReference>
<dbReference type="Gene3D" id="3.30.70.260">
    <property type="match status" value="1"/>
</dbReference>
<proteinExistence type="inferred from homology"/>
<dbReference type="OrthoDB" id="9803078at2"/>
<dbReference type="HAMAP" id="MF_01054">
    <property type="entry name" value="UPF0237"/>
    <property type="match status" value="1"/>
</dbReference>
<name>A0A134AH96_9FIRM</name>
<comment type="similarity">
    <text evidence="1">Belongs to the UPF0237 family.</text>
</comment>
<gene>
    <name evidence="3" type="ORF">HMPREF1863_00818</name>
</gene>
<accession>A0A134AH96</accession>
<dbReference type="InterPro" id="IPR050990">
    <property type="entry name" value="UPF0237/GcvR_regulator"/>
</dbReference>
<dbReference type="PROSITE" id="PS51671">
    <property type="entry name" value="ACT"/>
    <property type="match status" value="1"/>
</dbReference>
<evidence type="ECO:0000256" key="1">
    <source>
        <dbReference type="HAMAP-Rule" id="MF_01054"/>
    </source>
</evidence>
<evidence type="ECO:0000313" key="4">
    <source>
        <dbReference type="Proteomes" id="UP000070442"/>
    </source>
</evidence>
<dbReference type="Proteomes" id="UP000070442">
    <property type="component" value="Unassembled WGS sequence"/>
</dbReference>
<dbReference type="EMBL" id="LSDG01000023">
    <property type="protein sequence ID" value="KXB67092.1"/>
    <property type="molecule type" value="Genomic_DNA"/>
</dbReference>
<dbReference type="STRING" id="755172.HMPREF1863_00818"/>
<dbReference type="PANTHER" id="PTHR34875:SF6">
    <property type="entry name" value="UPF0237 PROTEIN MJ1558"/>
    <property type="match status" value="1"/>
</dbReference>
<dbReference type="CDD" id="cd04872">
    <property type="entry name" value="ACT_1ZPV"/>
    <property type="match status" value="1"/>
</dbReference>
<dbReference type="InterPro" id="IPR002912">
    <property type="entry name" value="ACT_dom"/>
</dbReference>
<organism evidence="3 4">
    <name type="scientific">Aedoeadaptatus coxii</name>
    <dbReference type="NCBI Taxonomy" id="755172"/>
    <lineage>
        <taxon>Bacteria</taxon>
        <taxon>Bacillati</taxon>
        <taxon>Bacillota</taxon>
        <taxon>Tissierellia</taxon>
        <taxon>Tissierellales</taxon>
        <taxon>Peptoniphilaceae</taxon>
        <taxon>Aedoeadaptatus</taxon>
    </lineage>
</organism>
<dbReference type="SUPFAM" id="SSF55021">
    <property type="entry name" value="ACT-like"/>
    <property type="match status" value="1"/>
</dbReference>
<dbReference type="InterPro" id="IPR022986">
    <property type="entry name" value="UPF0237_ACT"/>
</dbReference>
<dbReference type="NCBIfam" id="NF001220">
    <property type="entry name" value="PRK00194.1"/>
    <property type="match status" value="1"/>
</dbReference>
<dbReference type="RefSeq" id="WP_068367511.1">
    <property type="nucleotide sequence ID" value="NZ_CALTYF010000012.1"/>
</dbReference>
<dbReference type="Pfam" id="PF13740">
    <property type="entry name" value="ACT_6"/>
    <property type="match status" value="1"/>
</dbReference>
<evidence type="ECO:0000259" key="2">
    <source>
        <dbReference type="PROSITE" id="PS51671"/>
    </source>
</evidence>
<dbReference type="AlphaFoldDB" id="A0A134AH96"/>
<comment type="caution">
    <text evidence="3">The sequence shown here is derived from an EMBL/GenBank/DDBJ whole genome shotgun (WGS) entry which is preliminary data.</text>
</comment>
<dbReference type="PATRIC" id="fig|755172.3.peg.787"/>
<feature type="domain" description="ACT" evidence="2">
    <location>
        <begin position="4"/>
        <end position="78"/>
    </location>
</feature>
<sequence>MKAVLSVFGVDQVGIVAKVTALLAKHGFNILDISQTIVGNYFTMIVIVEHEDDGFELEEVVESYTELGESLGLDIRMQHAALFDRMHHI</sequence>